<dbReference type="GO" id="GO:0030170">
    <property type="term" value="F:pyridoxal phosphate binding"/>
    <property type="evidence" value="ECO:0007669"/>
    <property type="project" value="InterPro"/>
</dbReference>
<dbReference type="InterPro" id="IPR005303">
    <property type="entry name" value="MOCOS_middle"/>
</dbReference>
<sequence>MTSWLAEVASLLDVSSVFLFLITLVVFSIPVLIIFPPIPVERSDALGQTHSKIGVPPQESNLRDQWTAAARAATTTNGHANGRAGSSGRPSPPKIHSLHIYPLKSCQGIELAEATVLPTSLEHDRVFCLAQLKTRKPRTDPAEAAAAAAASNKQVDYWEVLTLRQIASMANIKVDLWVPDASKHSRQLGPMTGEDGSGASESFVVVRFPWRSPGAWGLVETMAAKLSRGLSAAPEREFMLPMSFPSAHEVKARGYSHAEVTHFRNVIPSLNMGPELPKELALYLGLEPARLGLFRLDPAQRRQVLGCAPTREVAGYQPEIDFQDAYPLHLLNLSSVRALESKIRRDADIDRLDARRFRPNIIVSGLPEYDEDDWRSVQFKAVSRQDADSLFDVSCRTVRCKLPNVDPATGIRHKVEPDYALRHYREIDAGAPKKGCMGMQMCPLFSPDVASHNLKSRIRVGMEISVLKRGAHHAL</sequence>
<feature type="transmembrane region" description="Helical" evidence="1">
    <location>
        <begin position="12"/>
        <end position="35"/>
    </location>
</feature>
<dbReference type="PROSITE" id="PS51340">
    <property type="entry name" value="MOSC"/>
    <property type="match status" value="1"/>
</dbReference>
<dbReference type="AlphaFoldDB" id="A0A168KCL9"/>
<reference evidence="3 4" key="1">
    <citation type="journal article" date="2016" name="Genome Biol. Evol.">
        <title>Divergent and convergent evolution of fungal pathogenicity.</title>
        <authorList>
            <person name="Shang Y."/>
            <person name="Xiao G."/>
            <person name="Zheng P."/>
            <person name="Cen K."/>
            <person name="Zhan S."/>
            <person name="Wang C."/>
        </authorList>
    </citation>
    <scope>NUCLEOTIDE SEQUENCE [LARGE SCALE GENOMIC DNA]</scope>
    <source>
        <strain evidence="3 4">RCEF 1005</strain>
    </source>
</reference>
<protein>
    <submittedName>
        <fullName evidence="3">MOSC domain containing protein</fullName>
    </submittedName>
</protein>
<dbReference type="GO" id="GO:0003824">
    <property type="term" value="F:catalytic activity"/>
    <property type="evidence" value="ECO:0007669"/>
    <property type="project" value="InterPro"/>
</dbReference>
<dbReference type="EMBL" id="AZHF01000001">
    <property type="protein sequence ID" value="OAA81521.1"/>
    <property type="molecule type" value="Genomic_DNA"/>
</dbReference>
<keyword evidence="4" id="KW-1185">Reference proteome</keyword>
<keyword evidence="1" id="KW-0812">Transmembrane</keyword>
<gene>
    <name evidence="3" type="ORF">LEL_01066</name>
</gene>
<keyword evidence="1" id="KW-0472">Membrane</keyword>
<feature type="domain" description="MOSC" evidence="2">
    <location>
        <begin position="302"/>
        <end position="467"/>
    </location>
</feature>
<comment type="caution">
    <text evidence="3">The sequence shown here is derived from an EMBL/GenBank/DDBJ whole genome shotgun (WGS) entry which is preliminary data.</text>
</comment>
<dbReference type="GO" id="GO:0030151">
    <property type="term" value="F:molybdenum ion binding"/>
    <property type="evidence" value="ECO:0007669"/>
    <property type="project" value="InterPro"/>
</dbReference>
<dbReference type="Pfam" id="PF03473">
    <property type="entry name" value="MOSC"/>
    <property type="match status" value="1"/>
</dbReference>
<dbReference type="OrthoDB" id="17255at2759"/>
<dbReference type="InterPro" id="IPR011037">
    <property type="entry name" value="Pyrv_Knase-like_insert_dom_sf"/>
</dbReference>
<evidence type="ECO:0000313" key="4">
    <source>
        <dbReference type="Proteomes" id="UP000076881"/>
    </source>
</evidence>
<name>A0A168KCL9_CORDF</name>
<accession>A0A168KCL9</accession>
<proteinExistence type="predicted"/>
<dbReference type="Proteomes" id="UP000076881">
    <property type="component" value="Unassembled WGS sequence"/>
</dbReference>
<keyword evidence="1" id="KW-1133">Transmembrane helix</keyword>
<dbReference type="InterPro" id="IPR005302">
    <property type="entry name" value="MoCF_Sase_C"/>
</dbReference>
<dbReference type="STRING" id="1081108.A0A168KCL9"/>
<evidence type="ECO:0000259" key="2">
    <source>
        <dbReference type="PROSITE" id="PS51340"/>
    </source>
</evidence>
<dbReference type="SUPFAM" id="SSF50800">
    <property type="entry name" value="PK beta-barrel domain-like"/>
    <property type="match status" value="1"/>
</dbReference>
<organism evidence="3 4">
    <name type="scientific">Akanthomyces lecanii RCEF 1005</name>
    <dbReference type="NCBI Taxonomy" id="1081108"/>
    <lineage>
        <taxon>Eukaryota</taxon>
        <taxon>Fungi</taxon>
        <taxon>Dikarya</taxon>
        <taxon>Ascomycota</taxon>
        <taxon>Pezizomycotina</taxon>
        <taxon>Sordariomycetes</taxon>
        <taxon>Hypocreomycetidae</taxon>
        <taxon>Hypocreales</taxon>
        <taxon>Cordycipitaceae</taxon>
        <taxon>Akanthomyces</taxon>
        <taxon>Cordyceps confragosa</taxon>
    </lineage>
</organism>
<dbReference type="Pfam" id="PF03476">
    <property type="entry name" value="MOSC_N"/>
    <property type="match status" value="1"/>
</dbReference>
<evidence type="ECO:0000313" key="3">
    <source>
        <dbReference type="EMBL" id="OAA81521.1"/>
    </source>
</evidence>
<evidence type="ECO:0000256" key="1">
    <source>
        <dbReference type="SAM" id="Phobius"/>
    </source>
</evidence>